<accession>A0A4P6D9A7</accession>
<dbReference type="VEuPathDB" id="VectorBase:RPRC011903"/>
<evidence type="ECO:0000256" key="4">
    <source>
        <dbReference type="ARBA" id="ARBA00007573"/>
    </source>
</evidence>
<dbReference type="GeneID" id="141459777"/>
<dbReference type="CDD" id="cd19494">
    <property type="entry name" value="Elp4"/>
    <property type="match status" value="1"/>
</dbReference>
<dbReference type="GO" id="GO:0008023">
    <property type="term" value="C:transcription elongation factor complex"/>
    <property type="evidence" value="ECO:0007669"/>
    <property type="project" value="TreeGrafter"/>
</dbReference>
<reference evidence="9" key="1">
    <citation type="submission" date="2019-04" db="EMBL/GenBank/DDBJ databases">
        <title>Analysis of the testis transcriptome of the Chagas disease vector Rhodnius prolixus.</title>
        <authorList>
            <person name="Cesar J."/>
            <person name="Ribeiro J.M."/>
            <person name="Pereira M.H."/>
            <person name="Araujo R.N."/>
            <person name="Gontijo N.F."/>
            <person name="Pessoa G."/>
            <person name="Sant'Anna M.V."/>
            <person name="Sorgine M.H."/>
            <person name="Majerowicz D."/>
            <person name="Carvalho A.B."/>
            <person name="Braz G."/>
            <person name="Mesquita R."/>
            <person name="Lagerblad P.O."/>
            <person name="Koerich L.B."/>
        </authorList>
    </citation>
    <scope>NUCLEOTIDE SEQUENCE</scope>
</reference>
<comment type="subcellular location">
    <subcellularLocation>
        <location evidence="2">Cytoplasm</location>
    </subcellularLocation>
    <subcellularLocation>
        <location evidence="1">Nucleus</location>
    </subcellularLocation>
</comment>
<proteinExistence type="inferred from homology"/>
<dbReference type="InterPro" id="IPR027417">
    <property type="entry name" value="P-loop_NTPase"/>
</dbReference>
<dbReference type="GO" id="GO:0002098">
    <property type="term" value="P:tRNA wobble uridine modification"/>
    <property type="evidence" value="ECO:0007669"/>
    <property type="project" value="InterPro"/>
</dbReference>
<keyword evidence="8" id="KW-0539">Nucleus</keyword>
<dbReference type="PANTHER" id="PTHR12896">
    <property type="entry name" value="PAX6 NEIGHBOR PROTEIN PAXNEB"/>
    <property type="match status" value="1"/>
</dbReference>
<evidence type="ECO:0000256" key="8">
    <source>
        <dbReference type="ARBA" id="ARBA00023242"/>
    </source>
</evidence>
<keyword evidence="6" id="KW-0963">Cytoplasm</keyword>
<dbReference type="InterPro" id="IPR008728">
    <property type="entry name" value="Elongator_complex_protein_4"/>
</dbReference>
<evidence type="ECO:0000256" key="6">
    <source>
        <dbReference type="ARBA" id="ARBA00022490"/>
    </source>
</evidence>
<dbReference type="PANTHER" id="PTHR12896:SF1">
    <property type="entry name" value="ELONGATOR COMPLEX PROTEIN 4"/>
    <property type="match status" value="1"/>
</dbReference>
<name>A0A4P6D9A7_RHOPR</name>
<organism evidence="9">
    <name type="scientific">Rhodnius prolixus</name>
    <name type="common">Triatomid bug</name>
    <dbReference type="NCBI Taxonomy" id="13249"/>
    <lineage>
        <taxon>Eukaryota</taxon>
        <taxon>Metazoa</taxon>
        <taxon>Ecdysozoa</taxon>
        <taxon>Arthropoda</taxon>
        <taxon>Hexapoda</taxon>
        <taxon>Insecta</taxon>
        <taxon>Pterygota</taxon>
        <taxon>Neoptera</taxon>
        <taxon>Paraneoptera</taxon>
        <taxon>Hemiptera</taxon>
        <taxon>Heteroptera</taxon>
        <taxon>Panheteroptera</taxon>
        <taxon>Cimicomorpha</taxon>
        <taxon>Reduviidae</taxon>
        <taxon>Triatominae</taxon>
        <taxon>Rhodnius</taxon>
    </lineage>
</organism>
<dbReference type="GO" id="GO:0033588">
    <property type="term" value="C:elongator holoenzyme complex"/>
    <property type="evidence" value="ECO:0007669"/>
    <property type="project" value="InterPro"/>
</dbReference>
<dbReference type="GO" id="GO:0005737">
    <property type="term" value="C:cytoplasm"/>
    <property type="evidence" value="ECO:0007669"/>
    <property type="project" value="UniProtKB-SubCell"/>
</dbReference>
<evidence type="ECO:0000256" key="7">
    <source>
        <dbReference type="ARBA" id="ARBA00022694"/>
    </source>
</evidence>
<evidence type="ECO:0000256" key="5">
    <source>
        <dbReference type="ARBA" id="ARBA00020265"/>
    </source>
</evidence>
<evidence type="ECO:0000256" key="3">
    <source>
        <dbReference type="ARBA" id="ARBA00005043"/>
    </source>
</evidence>
<dbReference type="Gene3D" id="3.40.50.300">
    <property type="entry name" value="P-loop containing nucleotide triphosphate hydrolases"/>
    <property type="match status" value="1"/>
</dbReference>
<dbReference type="RefSeq" id="XP_073995290.1">
    <property type="nucleotide sequence ID" value="XM_074139189.1"/>
</dbReference>
<protein>
    <recommendedName>
        <fullName evidence="5">Elongator complex protein 4</fullName>
    </recommendedName>
</protein>
<dbReference type="EMBL" id="GHKJ01000516">
    <property type="protein sequence ID" value="MOY45546.1"/>
    <property type="molecule type" value="Transcribed_RNA"/>
</dbReference>
<evidence type="ECO:0000256" key="2">
    <source>
        <dbReference type="ARBA" id="ARBA00004496"/>
    </source>
</evidence>
<keyword evidence="7" id="KW-0819">tRNA processing</keyword>
<dbReference type="Pfam" id="PF05625">
    <property type="entry name" value="PAXNEB"/>
    <property type="match status" value="1"/>
</dbReference>
<evidence type="ECO:0000313" key="9">
    <source>
        <dbReference type="EMBL" id="MOY45546.1"/>
    </source>
</evidence>
<evidence type="ECO:0000256" key="1">
    <source>
        <dbReference type="ARBA" id="ARBA00004123"/>
    </source>
</evidence>
<comment type="pathway">
    <text evidence="3">tRNA modification; 5-methoxycarbonylmethyl-2-thiouridine-tRNA biosynthesis.</text>
</comment>
<comment type="similarity">
    <text evidence="4">Belongs to the ELP4 family.</text>
</comment>
<dbReference type="AlphaFoldDB" id="A0A4P6D9A7"/>
<dbReference type="UniPathway" id="UPA00988"/>
<sequence length="330" mass="37612">MNFDSSFIGLKPHETIASGIPQLDAVLGGGMLIGSLILLSEDELGTYSDMLLKVFLAQGIVREDEVLLASCDTSPRSFMRKLPQKTRKEVSITRQVPTGPLQIAWRYENSPATSTLDGTKSSSDSFSFRGTIPEEIVQSSVPHYWSSKENPETYVHLLDFIYKKLICGQNLNYQTPKKQSKAVLRIGIHRLGSLFWKQPQRQLPRFLYSLRGMLHHSRSVAVVTFPKHLIQDSEIISRCEQLCDSIIELESFGTDNNPLFKELDGYIRFNKMCTLNSLCPLMKDPDDWAFRLSVKKLLIEKLRLPPEDAKSTQREKQTKTVCYQTKNMDF</sequence>